<feature type="chain" id="PRO_5015757725" evidence="2">
    <location>
        <begin position="20"/>
        <end position="299"/>
    </location>
</feature>
<name>A0A2S4N4T9_9FLAO</name>
<dbReference type="GO" id="GO:0008233">
    <property type="term" value="F:peptidase activity"/>
    <property type="evidence" value="ECO:0007669"/>
    <property type="project" value="UniProtKB-KW"/>
</dbReference>
<feature type="coiled-coil region" evidence="1">
    <location>
        <begin position="114"/>
        <end position="150"/>
    </location>
</feature>
<dbReference type="EMBL" id="PQNY01000033">
    <property type="protein sequence ID" value="POS00670.1"/>
    <property type="molecule type" value="Genomic_DNA"/>
</dbReference>
<evidence type="ECO:0000313" key="3">
    <source>
        <dbReference type="EMBL" id="POS00670.1"/>
    </source>
</evidence>
<keyword evidence="3" id="KW-0645">Protease</keyword>
<evidence type="ECO:0000256" key="1">
    <source>
        <dbReference type="SAM" id="Coils"/>
    </source>
</evidence>
<gene>
    <name evidence="3" type="ORF">Q361_1339</name>
</gene>
<dbReference type="RefSeq" id="WP_169929316.1">
    <property type="nucleotide sequence ID" value="NZ_PQNY01000033.1"/>
</dbReference>
<dbReference type="GO" id="GO:0006508">
    <property type="term" value="P:proteolysis"/>
    <property type="evidence" value="ECO:0007669"/>
    <property type="project" value="UniProtKB-KW"/>
</dbReference>
<evidence type="ECO:0000256" key="2">
    <source>
        <dbReference type="SAM" id="SignalP"/>
    </source>
</evidence>
<dbReference type="SUPFAM" id="SSF50630">
    <property type="entry name" value="Acid proteases"/>
    <property type="match status" value="1"/>
</dbReference>
<dbReference type="InterPro" id="IPR021109">
    <property type="entry name" value="Peptidase_aspartic_dom_sf"/>
</dbReference>
<dbReference type="CDD" id="cd05483">
    <property type="entry name" value="retropepsin_like_bacteria"/>
    <property type="match status" value="1"/>
</dbReference>
<organism evidence="3 4">
    <name type="scientific">Flavobacterium croceum DSM 17960</name>
    <dbReference type="NCBI Taxonomy" id="1121886"/>
    <lineage>
        <taxon>Bacteria</taxon>
        <taxon>Pseudomonadati</taxon>
        <taxon>Bacteroidota</taxon>
        <taxon>Flavobacteriia</taxon>
        <taxon>Flavobacteriales</taxon>
        <taxon>Flavobacteriaceae</taxon>
        <taxon>Flavobacterium</taxon>
    </lineage>
</organism>
<comment type="caution">
    <text evidence="3">The sequence shown here is derived from an EMBL/GenBank/DDBJ whole genome shotgun (WGS) entry which is preliminary data.</text>
</comment>
<reference evidence="3 4" key="1">
    <citation type="submission" date="2018-01" db="EMBL/GenBank/DDBJ databases">
        <title>Genomic Encyclopedia of Type Strains, Phase I: the one thousand microbial genomes (KMG-I) project.</title>
        <authorList>
            <person name="Goeker M."/>
        </authorList>
    </citation>
    <scope>NUCLEOTIDE SEQUENCE [LARGE SCALE GENOMIC DNA]</scope>
    <source>
        <strain evidence="3 4">DSM 17960</strain>
    </source>
</reference>
<protein>
    <submittedName>
        <fullName evidence="3">Clan AA aspartic protease (TIGR02281 family)</fullName>
    </submittedName>
</protein>
<dbReference type="Pfam" id="PF13975">
    <property type="entry name" value="gag-asp_proteas"/>
    <property type="match status" value="1"/>
</dbReference>
<dbReference type="AlphaFoldDB" id="A0A2S4N4T9"/>
<evidence type="ECO:0000313" key="4">
    <source>
        <dbReference type="Proteomes" id="UP000237056"/>
    </source>
</evidence>
<sequence length="299" mass="34132">MKKILIPSILLLSIISVYSQQQLKTNYYSSIYSTPFYSWKENNSKEPNKLLDVQENTMINAIEFYMIGDENNYVGDLKVEFNGVTGWMSSINFNTEEVRKVKMINYEAYQIKKAEKERILKEDLEKERIASEEKRKKEIEEKKNRDIEEAKQKAISARYVPANNSLPTNNQNVIQMIKNDGGTFTIPCKINNLSLKFIFDTGASDVSISLTEALFMFKNGYLNKDDIIGKEYYSIANGDITEGTTINIKKLEFGNFTLYNVKASISNELKAPLLLGQSALSKLGKIIIDYKLGTLTIIK</sequence>
<keyword evidence="1" id="KW-0175">Coiled coil</keyword>
<dbReference type="Gene3D" id="2.40.70.10">
    <property type="entry name" value="Acid Proteases"/>
    <property type="match status" value="1"/>
</dbReference>
<accession>A0A2S4N4T9</accession>
<keyword evidence="2" id="KW-0732">Signal</keyword>
<feature type="signal peptide" evidence="2">
    <location>
        <begin position="1"/>
        <end position="19"/>
    </location>
</feature>
<dbReference type="Proteomes" id="UP000237056">
    <property type="component" value="Unassembled WGS sequence"/>
</dbReference>
<keyword evidence="3" id="KW-0378">Hydrolase</keyword>
<proteinExistence type="predicted"/>
<keyword evidence="4" id="KW-1185">Reference proteome</keyword>
<dbReference type="InterPro" id="IPR034122">
    <property type="entry name" value="Retropepsin-like_bacterial"/>
</dbReference>